<comment type="caution">
    <text evidence="2">The sequence shown here is derived from an EMBL/GenBank/DDBJ whole genome shotgun (WGS) entry which is preliminary data.</text>
</comment>
<feature type="chain" id="PRO_5022838959" description="T9SS type A sorting domain-containing protein" evidence="1">
    <location>
        <begin position="19"/>
        <end position="433"/>
    </location>
</feature>
<evidence type="ECO:0000256" key="1">
    <source>
        <dbReference type="SAM" id="SignalP"/>
    </source>
</evidence>
<dbReference type="Proteomes" id="UP000321580">
    <property type="component" value="Unassembled WGS sequence"/>
</dbReference>
<dbReference type="OrthoDB" id="2582440at2"/>
<keyword evidence="3" id="KW-1185">Reference proteome</keyword>
<feature type="signal peptide" evidence="1">
    <location>
        <begin position="1"/>
        <end position="18"/>
    </location>
</feature>
<keyword evidence="1" id="KW-0732">Signal</keyword>
<sequence length="433" mass="47543">MIFFILCCLSALSSPAQASTVTYDFESLALGSLNGQDNWQVLATGGASINGAVVADVSSEGLYTGSRVLQADAGGGSRLLYLSRINDGNWSLPFFSEGSVITIEYDLEINYWDASFTLGYDVNDDGHIQDSEVTIGLLYRRSDGKMAIKGPGHSDRATYTFATDNNQKWLHVSLSIDLGANDGAGAVSVTIQNLTDSGTAFSPGSLQDVNLGLDTNAAGSANPTLINGMRYFHDADDPSRLDNLSFTTASAPLPVLWHHFTLRENNHQALLSWSTAQELNNCHFVIERSPEGRYWEALGQVTGKGTTQEMQYYEWTDLPGPGRWHYRLKQVDYDGQYTYSQSLTLFMPYPNGIPLFRVANPAQKQLDLFCIDPTAEPLTIMLANSQGGIVLEELFTPAHTLHFALPNLSSGYYFLSISTLSGRLYYSAPVFFY</sequence>
<evidence type="ECO:0008006" key="4">
    <source>
        <dbReference type="Google" id="ProtNLM"/>
    </source>
</evidence>
<dbReference type="AlphaFoldDB" id="A0A5C6RIM6"/>
<organism evidence="2 3">
    <name type="scientific">Phaeodactylibacter luteus</name>
    <dbReference type="NCBI Taxonomy" id="1564516"/>
    <lineage>
        <taxon>Bacteria</taxon>
        <taxon>Pseudomonadati</taxon>
        <taxon>Bacteroidota</taxon>
        <taxon>Saprospiria</taxon>
        <taxon>Saprospirales</taxon>
        <taxon>Haliscomenobacteraceae</taxon>
        <taxon>Phaeodactylibacter</taxon>
    </lineage>
</organism>
<name>A0A5C6RIM6_9BACT</name>
<dbReference type="EMBL" id="VOOR01000033">
    <property type="protein sequence ID" value="TXB62256.1"/>
    <property type="molecule type" value="Genomic_DNA"/>
</dbReference>
<evidence type="ECO:0000313" key="2">
    <source>
        <dbReference type="EMBL" id="TXB62256.1"/>
    </source>
</evidence>
<proteinExistence type="predicted"/>
<protein>
    <recommendedName>
        <fullName evidence="4">T9SS type A sorting domain-containing protein</fullName>
    </recommendedName>
</protein>
<accession>A0A5C6RIM6</accession>
<reference evidence="2 3" key="1">
    <citation type="submission" date="2019-08" db="EMBL/GenBank/DDBJ databases">
        <title>Genome of Phaeodactylibacter luteus.</title>
        <authorList>
            <person name="Bowman J.P."/>
        </authorList>
    </citation>
    <scope>NUCLEOTIDE SEQUENCE [LARGE SCALE GENOMIC DNA]</scope>
    <source>
        <strain evidence="2 3">KCTC 42180</strain>
    </source>
</reference>
<dbReference type="RefSeq" id="WP_147168384.1">
    <property type="nucleotide sequence ID" value="NZ_VOOR01000033.1"/>
</dbReference>
<evidence type="ECO:0000313" key="3">
    <source>
        <dbReference type="Proteomes" id="UP000321580"/>
    </source>
</evidence>
<gene>
    <name evidence="2" type="ORF">FRY97_15050</name>
</gene>